<reference evidence="2 3" key="1">
    <citation type="submission" date="2016-10" db="EMBL/GenBank/DDBJ databases">
        <authorList>
            <person name="de Groot N.N."/>
        </authorList>
    </citation>
    <scope>NUCLEOTIDE SEQUENCE [LARGE SCALE GENOMIC DNA]</scope>
    <source>
        <strain evidence="2 3">DSM 10317</strain>
    </source>
</reference>
<evidence type="ECO:0000313" key="2">
    <source>
        <dbReference type="EMBL" id="SCZ79196.1"/>
    </source>
</evidence>
<evidence type="ECO:0000259" key="1">
    <source>
        <dbReference type="PROSITE" id="PS51186"/>
    </source>
</evidence>
<accession>A0A1G5RYW8</accession>
<dbReference type="EMBL" id="FMWK01000007">
    <property type="protein sequence ID" value="SCZ79196.1"/>
    <property type="molecule type" value="Genomic_DNA"/>
</dbReference>
<dbReference type="Gene3D" id="3.40.630.30">
    <property type="match status" value="1"/>
</dbReference>
<feature type="domain" description="N-acetyltransferase" evidence="1">
    <location>
        <begin position="9"/>
        <end position="157"/>
    </location>
</feature>
<gene>
    <name evidence="2" type="ORF">SAMN02910350_01661</name>
</gene>
<dbReference type="PANTHER" id="PTHR43792">
    <property type="entry name" value="GNAT FAMILY, PUTATIVE (AFU_ORTHOLOGUE AFUA_3G00765)-RELATED-RELATED"/>
    <property type="match status" value="1"/>
</dbReference>
<protein>
    <submittedName>
        <fullName evidence="2">Protein N-acetyltransferase, RimJ/RimL family</fullName>
    </submittedName>
</protein>
<dbReference type="GO" id="GO:0016747">
    <property type="term" value="F:acyltransferase activity, transferring groups other than amino-acyl groups"/>
    <property type="evidence" value="ECO:0007669"/>
    <property type="project" value="InterPro"/>
</dbReference>
<dbReference type="PANTHER" id="PTHR43792:SF13">
    <property type="entry name" value="ACETYLTRANSFERASE"/>
    <property type="match status" value="1"/>
</dbReference>
<dbReference type="SUPFAM" id="SSF56112">
    <property type="entry name" value="Protein kinase-like (PK-like)"/>
    <property type="match status" value="1"/>
</dbReference>
<dbReference type="RefSeq" id="WP_090162675.1">
    <property type="nucleotide sequence ID" value="NZ_FMWK01000007.1"/>
</dbReference>
<dbReference type="PROSITE" id="PS51186">
    <property type="entry name" value="GNAT"/>
    <property type="match status" value="1"/>
</dbReference>
<dbReference type="SUPFAM" id="SSF55729">
    <property type="entry name" value="Acyl-CoA N-acyltransferases (Nat)"/>
    <property type="match status" value="1"/>
</dbReference>
<dbReference type="InterPro" id="IPR051531">
    <property type="entry name" value="N-acetyltransferase"/>
</dbReference>
<proteinExistence type="predicted"/>
<evidence type="ECO:0000313" key="3">
    <source>
        <dbReference type="Proteomes" id="UP000199428"/>
    </source>
</evidence>
<sequence length="330" mass="37984">MIKIETKRLLLYPISDEEMQKVIDDEKDPEMKKAYSEMLQGCLDNSKDRVWFATWNMELKEQPKAIVGDICFKGITDDGMVEIGYGLKEGYCGNGYMTEAVSSITEWALSQNKVSRVEAETDPDNLPSKRILANVGFIPTGEVGEEGPRFVLEKKMTVCGKEYRIIKLLGHGKGGYSYLADQDGQKVALKQIHHEPCDYYTFGNKIQAEKNDYEHITDAGIRAPKMLAIDVENERIVKEYVDGKTIFDLILEGTSVEQFLPQVRTMAQKAFNARLNIDYFPTNFVVQDGMLWYVDYECNDYMEEWNFENWGIKYWSRTPEFEEYLKSATS</sequence>
<name>A0A1G5RYW8_PSEXY</name>
<dbReference type="InterPro" id="IPR000182">
    <property type="entry name" value="GNAT_dom"/>
</dbReference>
<dbReference type="InterPro" id="IPR016181">
    <property type="entry name" value="Acyl_CoA_acyltransferase"/>
</dbReference>
<dbReference type="InterPro" id="IPR011009">
    <property type="entry name" value="Kinase-like_dom_sf"/>
</dbReference>
<keyword evidence="2" id="KW-0808">Transferase</keyword>
<dbReference type="AlphaFoldDB" id="A0A1G5RYW8"/>
<dbReference type="Pfam" id="PF13302">
    <property type="entry name" value="Acetyltransf_3"/>
    <property type="match status" value="1"/>
</dbReference>
<dbReference type="Proteomes" id="UP000199428">
    <property type="component" value="Unassembled WGS sequence"/>
</dbReference>
<organism evidence="2 3">
    <name type="scientific">Pseudobutyrivibrio xylanivorans</name>
    <dbReference type="NCBI Taxonomy" id="185007"/>
    <lineage>
        <taxon>Bacteria</taxon>
        <taxon>Bacillati</taxon>
        <taxon>Bacillota</taxon>
        <taxon>Clostridia</taxon>
        <taxon>Lachnospirales</taxon>
        <taxon>Lachnospiraceae</taxon>
        <taxon>Pseudobutyrivibrio</taxon>
    </lineage>
</organism>